<dbReference type="EMBL" id="SPDV01000062">
    <property type="protein sequence ID" value="TFI56633.1"/>
    <property type="molecule type" value="Genomic_DNA"/>
</dbReference>
<organism evidence="1 2">
    <name type="scientific">Sphingomonas parva</name>
    <dbReference type="NCBI Taxonomy" id="2555898"/>
    <lineage>
        <taxon>Bacteria</taxon>
        <taxon>Pseudomonadati</taxon>
        <taxon>Pseudomonadota</taxon>
        <taxon>Alphaproteobacteria</taxon>
        <taxon>Sphingomonadales</taxon>
        <taxon>Sphingomonadaceae</taxon>
        <taxon>Sphingomonas</taxon>
    </lineage>
</organism>
<protein>
    <submittedName>
        <fullName evidence="1">Uncharacterized protein</fullName>
    </submittedName>
</protein>
<dbReference type="AlphaFoldDB" id="A0A4Y8ZKV5"/>
<name>A0A4Y8ZKV5_9SPHN</name>
<dbReference type="Proteomes" id="UP000298213">
    <property type="component" value="Unassembled WGS sequence"/>
</dbReference>
<accession>A0A4Y8ZKV5</accession>
<dbReference type="RefSeq" id="WP_135090108.1">
    <property type="nucleotide sequence ID" value="NZ_SPDV01000062.1"/>
</dbReference>
<gene>
    <name evidence="1" type="ORF">E2493_19165</name>
</gene>
<reference evidence="1 2" key="1">
    <citation type="submission" date="2019-03" db="EMBL/GenBank/DDBJ databases">
        <title>Genome sequence of Sphingomonas sp. 17J27-24.</title>
        <authorList>
            <person name="Kim M."/>
            <person name="Maeng S."/>
            <person name="Sathiyaraj S."/>
        </authorList>
    </citation>
    <scope>NUCLEOTIDE SEQUENCE [LARGE SCALE GENOMIC DNA]</scope>
    <source>
        <strain evidence="1 2">17J27-24</strain>
    </source>
</reference>
<evidence type="ECO:0000313" key="1">
    <source>
        <dbReference type="EMBL" id="TFI56633.1"/>
    </source>
</evidence>
<comment type="caution">
    <text evidence="1">The sequence shown here is derived from an EMBL/GenBank/DDBJ whole genome shotgun (WGS) entry which is preliminary data.</text>
</comment>
<keyword evidence="2" id="KW-1185">Reference proteome</keyword>
<sequence length="90" mass="10285">MAQRANRQLPAPTGFLVLERLTAQGLELTWHYRVGPDMPADATEIFWRLARSAVCSGEERRGLIALGVRHRILWADRADRTLRETVVDRC</sequence>
<proteinExistence type="predicted"/>
<evidence type="ECO:0000313" key="2">
    <source>
        <dbReference type="Proteomes" id="UP000298213"/>
    </source>
</evidence>